<sequence length="68" mass="7671">MADELHSVVHNDEGQYSTWPADRELPAGWHRSGFTGPRNDCLDHVEKVWTDLRPASLRAATEQAGNRD</sequence>
<feature type="domain" description="MbtH-like" evidence="2">
    <location>
        <begin position="1"/>
        <end position="47"/>
    </location>
</feature>
<dbReference type="InterPro" id="IPR038020">
    <property type="entry name" value="MbtH-like_sf"/>
</dbReference>
<gene>
    <name evidence="3" type="primary">mbtH</name>
    <name evidence="3" type="ORF">Athai_48780</name>
</gene>
<dbReference type="GO" id="GO:0005829">
    <property type="term" value="C:cytosol"/>
    <property type="evidence" value="ECO:0007669"/>
    <property type="project" value="TreeGrafter"/>
</dbReference>
<evidence type="ECO:0000313" key="4">
    <source>
        <dbReference type="Proteomes" id="UP000611640"/>
    </source>
</evidence>
<dbReference type="RefSeq" id="WP_203963596.1">
    <property type="nucleotide sequence ID" value="NZ_AP023355.1"/>
</dbReference>
<dbReference type="PANTHER" id="PTHR38444">
    <property type="entry name" value="ENTEROBACTIN BIOSYNTHESIS PROTEIN YBDZ"/>
    <property type="match status" value="1"/>
</dbReference>
<evidence type="ECO:0000256" key="1">
    <source>
        <dbReference type="SAM" id="MobiDB-lite"/>
    </source>
</evidence>
<protein>
    <submittedName>
        <fullName evidence="3">MbtH protein</fullName>
    </submittedName>
</protein>
<name>A0A7R7DTA9_9ACTN</name>
<dbReference type="PANTHER" id="PTHR38444:SF1">
    <property type="entry name" value="ENTEROBACTIN BIOSYNTHESIS PROTEIN YBDZ"/>
    <property type="match status" value="1"/>
</dbReference>
<dbReference type="Gene3D" id="3.90.820.10">
    <property type="entry name" value="Structural Genomics, Unknown Function 30-nov-00 1gh9 Mol_id"/>
    <property type="match status" value="1"/>
</dbReference>
<dbReference type="SUPFAM" id="SSF160582">
    <property type="entry name" value="MbtH-like"/>
    <property type="match status" value="1"/>
</dbReference>
<dbReference type="Proteomes" id="UP000611640">
    <property type="component" value="Chromosome"/>
</dbReference>
<reference evidence="3 4" key="1">
    <citation type="submission" date="2020-08" db="EMBL/GenBank/DDBJ databases">
        <title>Whole genome shotgun sequence of Actinocatenispora thailandica NBRC 105041.</title>
        <authorList>
            <person name="Komaki H."/>
            <person name="Tamura T."/>
        </authorList>
    </citation>
    <scope>NUCLEOTIDE SEQUENCE [LARGE SCALE GENOMIC DNA]</scope>
    <source>
        <strain evidence="3 4">NBRC 105041</strain>
    </source>
</reference>
<dbReference type="EMBL" id="AP023355">
    <property type="protein sequence ID" value="BCJ37375.1"/>
    <property type="molecule type" value="Genomic_DNA"/>
</dbReference>
<keyword evidence="4" id="KW-1185">Reference proteome</keyword>
<dbReference type="GO" id="GO:0019290">
    <property type="term" value="P:siderophore biosynthetic process"/>
    <property type="evidence" value="ECO:0007669"/>
    <property type="project" value="TreeGrafter"/>
</dbReference>
<feature type="region of interest" description="Disordered" evidence="1">
    <location>
        <begin position="1"/>
        <end position="23"/>
    </location>
</feature>
<evidence type="ECO:0000313" key="3">
    <source>
        <dbReference type="EMBL" id="BCJ37375.1"/>
    </source>
</evidence>
<accession>A0A7R7DTA9</accession>
<dbReference type="KEGG" id="atl:Athai_48780"/>
<dbReference type="Pfam" id="PF03621">
    <property type="entry name" value="MbtH"/>
    <property type="match status" value="1"/>
</dbReference>
<dbReference type="InterPro" id="IPR005153">
    <property type="entry name" value="MbtH-like_dom"/>
</dbReference>
<dbReference type="InterPro" id="IPR037407">
    <property type="entry name" value="MLP_fam"/>
</dbReference>
<proteinExistence type="predicted"/>
<evidence type="ECO:0000259" key="2">
    <source>
        <dbReference type="SMART" id="SM00923"/>
    </source>
</evidence>
<dbReference type="AlphaFoldDB" id="A0A7R7DTA9"/>
<dbReference type="SMART" id="SM00923">
    <property type="entry name" value="MbtH"/>
    <property type="match status" value="1"/>
</dbReference>
<feature type="compositionally biased region" description="Basic and acidic residues" evidence="1">
    <location>
        <begin position="1"/>
        <end position="13"/>
    </location>
</feature>
<organism evidence="3 4">
    <name type="scientific">Actinocatenispora thailandica</name>
    <dbReference type="NCBI Taxonomy" id="227318"/>
    <lineage>
        <taxon>Bacteria</taxon>
        <taxon>Bacillati</taxon>
        <taxon>Actinomycetota</taxon>
        <taxon>Actinomycetes</taxon>
        <taxon>Micromonosporales</taxon>
        <taxon>Micromonosporaceae</taxon>
        <taxon>Actinocatenispora</taxon>
    </lineage>
</organism>